<organism evidence="2 3">
    <name type="scientific">Euroglyphus maynei</name>
    <name type="common">Mayne's house dust mite</name>
    <dbReference type="NCBI Taxonomy" id="6958"/>
    <lineage>
        <taxon>Eukaryota</taxon>
        <taxon>Metazoa</taxon>
        <taxon>Ecdysozoa</taxon>
        <taxon>Arthropoda</taxon>
        <taxon>Chelicerata</taxon>
        <taxon>Arachnida</taxon>
        <taxon>Acari</taxon>
        <taxon>Acariformes</taxon>
        <taxon>Sarcoptiformes</taxon>
        <taxon>Astigmata</taxon>
        <taxon>Psoroptidia</taxon>
        <taxon>Analgoidea</taxon>
        <taxon>Pyroglyphidae</taxon>
        <taxon>Pyroglyphinae</taxon>
        <taxon>Euroglyphus</taxon>
    </lineage>
</organism>
<keyword evidence="1" id="KW-0812">Transmembrane</keyword>
<keyword evidence="1" id="KW-1133">Transmembrane helix</keyword>
<evidence type="ECO:0000313" key="2">
    <source>
        <dbReference type="EMBL" id="OTF70777.1"/>
    </source>
</evidence>
<dbReference type="AlphaFoldDB" id="A0A1Y3ARZ0"/>
<comment type="caution">
    <text evidence="2">The sequence shown here is derived from an EMBL/GenBank/DDBJ whole genome shotgun (WGS) entry which is preliminary data.</text>
</comment>
<feature type="non-terminal residue" evidence="2">
    <location>
        <position position="89"/>
    </location>
</feature>
<name>A0A1Y3ARZ0_EURMA</name>
<evidence type="ECO:0000313" key="3">
    <source>
        <dbReference type="Proteomes" id="UP000194236"/>
    </source>
</evidence>
<evidence type="ECO:0000256" key="1">
    <source>
        <dbReference type="SAM" id="Phobius"/>
    </source>
</evidence>
<dbReference type="InterPro" id="IPR042099">
    <property type="entry name" value="ANL_N_sf"/>
</dbReference>
<gene>
    <name evidence="2" type="ORF">BLA29_014545</name>
</gene>
<reference evidence="2 3" key="1">
    <citation type="submission" date="2017-03" db="EMBL/GenBank/DDBJ databases">
        <title>Genome Survey of Euroglyphus maynei.</title>
        <authorList>
            <person name="Arlian L.G."/>
            <person name="Morgan M.S."/>
            <person name="Rider S.D."/>
        </authorList>
    </citation>
    <scope>NUCLEOTIDE SEQUENCE [LARGE SCALE GENOMIC DNA]</scope>
    <source>
        <strain evidence="2">Arlian Lab</strain>
        <tissue evidence="2">Whole body</tissue>
    </source>
</reference>
<sequence>MFADNSLEYLLSMFAFIYLGITFSPLKPANGCFELVGQVEDSQATVLWIDGQRLSIVDKAIRERKSIGKLKFLLIADDVDESLLYNIRQ</sequence>
<proteinExistence type="predicted"/>
<keyword evidence="1" id="KW-0472">Membrane</keyword>
<feature type="transmembrane region" description="Helical" evidence="1">
    <location>
        <begin position="7"/>
        <end position="26"/>
    </location>
</feature>
<protein>
    <recommendedName>
        <fullName evidence="4">AMP-dependent synthetase/ligase domain-containing protein</fullName>
    </recommendedName>
</protein>
<keyword evidence="3" id="KW-1185">Reference proteome</keyword>
<dbReference type="SUPFAM" id="SSF56801">
    <property type="entry name" value="Acetyl-CoA synthetase-like"/>
    <property type="match status" value="1"/>
</dbReference>
<dbReference type="EMBL" id="MUJZ01064034">
    <property type="protein sequence ID" value="OTF70777.1"/>
    <property type="molecule type" value="Genomic_DNA"/>
</dbReference>
<evidence type="ECO:0008006" key="4">
    <source>
        <dbReference type="Google" id="ProtNLM"/>
    </source>
</evidence>
<dbReference type="Proteomes" id="UP000194236">
    <property type="component" value="Unassembled WGS sequence"/>
</dbReference>
<dbReference type="Gene3D" id="3.40.50.12780">
    <property type="entry name" value="N-terminal domain of ligase-like"/>
    <property type="match status" value="1"/>
</dbReference>
<accession>A0A1Y3ARZ0</accession>